<evidence type="ECO:0000313" key="2">
    <source>
        <dbReference type="EMBL" id="KAF6755621.1"/>
    </source>
</evidence>
<evidence type="ECO:0000256" key="1">
    <source>
        <dbReference type="SAM" id="MobiDB-lite"/>
    </source>
</evidence>
<evidence type="ECO:0000313" key="3">
    <source>
        <dbReference type="Proteomes" id="UP000521943"/>
    </source>
</evidence>
<name>A0A8H6HZ55_9AGAR</name>
<keyword evidence="3" id="KW-1185">Reference proteome</keyword>
<feature type="region of interest" description="Disordered" evidence="1">
    <location>
        <begin position="196"/>
        <end position="215"/>
    </location>
</feature>
<dbReference type="EMBL" id="JACGCI010000029">
    <property type="protein sequence ID" value="KAF6755621.1"/>
    <property type="molecule type" value="Genomic_DNA"/>
</dbReference>
<protein>
    <submittedName>
        <fullName evidence="2">Uncharacterized protein</fullName>
    </submittedName>
</protein>
<organism evidence="2 3">
    <name type="scientific">Ephemerocybe angulata</name>
    <dbReference type="NCBI Taxonomy" id="980116"/>
    <lineage>
        <taxon>Eukaryota</taxon>
        <taxon>Fungi</taxon>
        <taxon>Dikarya</taxon>
        <taxon>Basidiomycota</taxon>
        <taxon>Agaricomycotina</taxon>
        <taxon>Agaricomycetes</taxon>
        <taxon>Agaricomycetidae</taxon>
        <taxon>Agaricales</taxon>
        <taxon>Agaricineae</taxon>
        <taxon>Psathyrellaceae</taxon>
        <taxon>Ephemerocybe</taxon>
    </lineage>
</organism>
<sequence length="215" mass="22912">MVSSSHSRCSFQTRRPPTHGCPFILSHPRRLSALAPIHYTSRPSLAPSTPRPHPILALFVLPTNHRRHRCSPIGQTLERSIDGGVGVGEGEGSVEHTGTLDSSCAGTRDAMQVESSSPSISPSVVVVVSRPAHRCALALLTVRLAVHQPIAAVPPLSPIPVASLLHRSPIATPIPHLPTTSIPIHHSTRLHLRPIRPPPSIFDSHTPAATATPQS</sequence>
<dbReference type="Proteomes" id="UP000521943">
    <property type="component" value="Unassembled WGS sequence"/>
</dbReference>
<feature type="region of interest" description="Disordered" evidence="1">
    <location>
        <begin position="87"/>
        <end position="116"/>
    </location>
</feature>
<accession>A0A8H6HZ55</accession>
<reference evidence="2 3" key="1">
    <citation type="submission" date="2020-07" db="EMBL/GenBank/DDBJ databases">
        <title>Comparative genomics of pyrophilous fungi reveals a link between fire events and developmental genes.</title>
        <authorList>
            <consortium name="DOE Joint Genome Institute"/>
            <person name="Steindorff A.S."/>
            <person name="Carver A."/>
            <person name="Calhoun S."/>
            <person name="Stillman K."/>
            <person name="Liu H."/>
            <person name="Lipzen A."/>
            <person name="Pangilinan J."/>
            <person name="Labutti K."/>
            <person name="Bruns T.D."/>
            <person name="Grigoriev I.V."/>
        </authorList>
    </citation>
    <scope>NUCLEOTIDE SEQUENCE [LARGE SCALE GENOMIC DNA]</scope>
    <source>
        <strain evidence="2 3">CBS 144469</strain>
    </source>
</reference>
<dbReference type="AlphaFoldDB" id="A0A8H6HZ55"/>
<proteinExistence type="predicted"/>
<gene>
    <name evidence="2" type="ORF">DFP72DRAFT_312381</name>
</gene>
<comment type="caution">
    <text evidence="2">The sequence shown here is derived from an EMBL/GenBank/DDBJ whole genome shotgun (WGS) entry which is preliminary data.</text>
</comment>